<feature type="transmembrane region" description="Helical" evidence="2">
    <location>
        <begin position="77"/>
        <end position="95"/>
    </location>
</feature>
<keyword evidence="2" id="KW-0472">Membrane</keyword>
<proteinExistence type="predicted"/>
<name>A0A4Z2G2G5_9TELE</name>
<dbReference type="EMBL" id="SRLO01000747">
    <property type="protein sequence ID" value="TNN47330.1"/>
    <property type="molecule type" value="Genomic_DNA"/>
</dbReference>
<evidence type="ECO:0000313" key="3">
    <source>
        <dbReference type="EMBL" id="TNN47330.1"/>
    </source>
</evidence>
<keyword evidence="4" id="KW-1185">Reference proteome</keyword>
<evidence type="ECO:0000256" key="1">
    <source>
        <dbReference type="SAM" id="MobiDB-lite"/>
    </source>
</evidence>
<reference evidence="3 4" key="1">
    <citation type="submission" date="2019-03" db="EMBL/GenBank/DDBJ databases">
        <title>First draft genome of Liparis tanakae, snailfish: a comprehensive survey of snailfish specific genes.</title>
        <authorList>
            <person name="Kim W."/>
            <person name="Song I."/>
            <person name="Jeong J.-H."/>
            <person name="Kim D."/>
            <person name="Kim S."/>
            <person name="Ryu S."/>
            <person name="Song J.Y."/>
            <person name="Lee S.K."/>
        </authorList>
    </citation>
    <scope>NUCLEOTIDE SEQUENCE [LARGE SCALE GENOMIC DNA]</scope>
    <source>
        <tissue evidence="3">Muscle</tissue>
    </source>
</reference>
<protein>
    <submittedName>
        <fullName evidence="3">Uncharacterized protein</fullName>
    </submittedName>
</protein>
<feature type="region of interest" description="Disordered" evidence="1">
    <location>
        <begin position="39"/>
        <end position="59"/>
    </location>
</feature>
<evidence type="ECO:0000313" key="4">
    <source>
        <dbReference type="Proteomes" id="UP000314294"/>
    </source>
</evidence>
<accession>A0A4Z2G2G5</accession>
<dbReference type="AlphaFoldDB" id="A0A4Z2G2G5"/>
<gene>
    <name evidence="3" type="ORF">EYF80_042457</name>
</gene>
<comment type="caution">
    <text evidence="3">The sequence shown here is derived from an EMBL/GenBank/DDBJ whole genome shotgun (WGS) entry which is preliminary data.</text>
</comment>
<sequence length="104" mass="11731">MIAGLHLSHFNVEVSLNPRVSRRLSSPSLKITEQNKFLPHFHFSPEPPGNPRLGRRPRPTVLASGVSARHEEGLEETSVAFFIFFVFFFLARSAFPPTFIPSNL</sequence>
<keyword evidence="2" id="KW-0812">Transmembrane</keyword>
<evidence type="ECO:0000256" key="2">
    <source>
        <dbReference type="SAM" id="Phobius"/>
    </source>
</evidence>
<dbReference type="Proteomes" id="UP000314294">
    <property type="component" value="Unassembled WGS sequence"/>
</dbReference>
<organism evidence="3 4">
    <name type="scientific">Liparis tanakae</name>
    <name type="common">Tanaka's snailfish</name>
    <dbReference type="NCBI Taxonomy" id="230148"/>
    <lineage>
        <taxon>Eukaryota</taxon>
        <taxon>Metazoa</taxon>
        <taxon>Chordata</taxon>
        <taxon>Craniata</taxon>
        <taxon>Vertebrata</taxon>
        <taxon>Euteleostomi</taxon>
        <taxon>Actinopterygii</taxon>
        <taxon>Neopterygii</taxon>
        <taxon>Teleostei</taxon>
        <taxon>Neoteleostei</taxon>
        <taxon>Acanthomorphata</taxon>
        <taxon>Eupercaria</taxon>
        <taxon>Perciformes</taxon>
        <taxon>Cottioidei</taxon>
        <taxon>Cottales</taxon>
        <taxon>Liparidae</taxon>
        <taxon>Liparis</taxon>
    </lineage>
</organism>
<keyword evidence="2" id="KW-1133">Transmembrane helix</keyword>